<feature type="domain" description="Glycosyl hydrolase family 13 catalytic" evidence="6">
    <location>
        <begin position="13"/>
        <end position="418"/>
    </location>
</feature>
<keyword evidence="8" id="KW-1185">Reference proteome</keyword>
<comment type="subcellular location">
    <subcellularLocation>
        <location evidence="1">Cytoplasm</location>
    </subcellularLocation>
</comment>
<evidence type="ECO:0000256" key="3">
    <source>
        <dbReference type="ARBA" id="ARBA00022490"/>
    </source>
</evidence>
<dbReference type="CDD" id="cd11333">
    <property type="entry name" value="AmyAc_SI_OligoGlu_DGase"/>
    <property type="match status" value="1"/>
</dbReference>
<sequence>MKKTWWKESVVYQIYPRSFKDGNGDGSGDLRGIAAKLDYLQWLGVDVLWLCPIFQSPNDDNGYDISDYRAIMAEFGTMADFDELLAQAHRRGLKILLDLVVNHSSDEHAWFVESRKSRDNPYRDFYIWKEGKNGQEPNNWGSAFGGSAWQYDPATAMYYLHCFSKKQPDLNWDNPAVRREVQDIVRWWLDKGVDGFRMDVINLISKDPRFPDGPVAPGKLYADCSLALNGPRVHEYLRELHQNVLSKYDIMTVGETGGVTPAIARDYVAENRAELNMLFHFEHMDLDKDRERLAQKPFRLTELKRILSTWQKDLGDDGWNSLYWNNHDQPRVVSRFGNDQEYWEKSAKMLATCLYLQRGTPYIYQGEEIGMTNMAFETIADYRDIGVLHAYQEEVVQKGRDCQEFLRYQRHFSRDNARTPMQWDDSANAGFSGGTPWIKVNPNYRRINVSAQMTDRESILHYYRRLIKTRKENEVILYGSYDLILADSEEIYAYIRALDKQGLLVVCNFTAQTPLFELPEHIRYSAGQLLIGNYTVTDGPMARFSLRPYECRAYLFSFTEEIYRLK</sequence>
<evidence type="ECO:0000256" key="1">
    <source>
        <dbReference type="ARBA" id="ARBA00004496"/>
    </source>
</evidence>
<dbReference type="FunFam" id="2.60.40.1180:FF:000007">
    <property type="entry name" value="Sucrose isomerase"/>
    <property type="match status" value="1"/>
</dbReference>
<keyword evidence="3" id="KW-0963">Cytoplasm</keyword>
<reference evidence="7 8" key="1">
    <citation type="submission" date="2019-03" db="EMBL/GenBank/DDBJ databases">
        <title>Genomic Encyclopedia of Type Strains, Phase IV (KMG-IV): sequencing the most valuable type-strain genomes for metagenomic binning, comparative biology and taxonomic classification.</title>
        <authorList>
            <person name="Goeker M."/>
        </authorList>
    </citation>
    <scope>NUCLEOTIDE SEQUENCE [LARGE SCALE GENOMIC DNA]</scope>
    <source>
        <strain evidence="7 8">LX-B</strain>
    </source>
</reference>
<dbReference type="FunFam" id="3.20.20.80:FF:000064">
    <property type="entry name" value="Oligo-1,6-glucosidase"/>
    <property type="match status" value="1"/>
</dbReference>
<comment type="caution">
    <text evidence="7">The sequence shown here is derived from an EMBL/GenBank/DDBJ whole genome shotgun (WGS) entry which is preliminary data.</text>
</comment>
<evidence type="ECO:0000313" key="8">
    <source>
        <dbReference type="Proteomes" id="UP000295008"/>
    </source>
</evidence>
<name>A0A4R1RB96_HYDET</name>
<dbReference type="RefSeq" id="WP_132015523.1">
    <property type="nucleotide sequence ID" value="NZ_SLUN01000023.1"/>
</dbReference>
<dbReference type="OrthoDB" id="9805159at2"/>
<dbReference type="PANTHER" id="PTHR10357">
    <property type="entry name" value="ALPHA-AMYLASE FAMILY MEMBER"/>
    <property type="match status" value="1"/>
</dbReference>
<dbReference type="AlphaFoldDB" id="A0A4R1RB96"/>
<dbReference type="Gene3D" id="3.90.400.10">
    <property type="entry name" value="Oligo-1,6-glucosidase, Domain 2"/>
    <property type="match status" value="1"/>
</dbReference>
<gene>
    <name evidence="7" type="ORF">EDC14_10231</name>
</gene>
<dbReference type="Gene3D" id="3.20.20.80">
    <property type="entry name" value="Glycosidases"/>
    <property type="match status" value="1"/>
</dbReference>
<organism evidence="7 8">
    <name type="scientific">Hydrogenispora ethanolica</name>
    <dbReference type="NCBI Taxonomy" id="1082276"/>
    <lineage>
        <taxon>Bacteria</taxon>
        <taxon>Bacillati</taxon>
        <taxon>Bacillota</taxon>
        <taxon>Hydrogenispora</taxon>
    </lineage>
</organism>
<dbReference type="SMART" id="SM00642">
    <property type="entry name" value="Aamy"/>
    <property type="match status" value="1"/>
</dbReference>
<accession>A0A4R1RB96</accession>
<dbReference type="InterPro" id="IPR006047">
    <property type="entry name" value="GH13_cat_dom"/>
</dbReference>
<dbReference type="GO" id="GO:0009313">
    <property type="term" value="P:oligosaccharide catabolic process"/>
    <property type="evidence" value="ECO:0007669"/>
    <property type="project" value="TreeGrafter"/>
</dbReference>
<keyword evidence="5" id="KW-0326">Glycosidase</keyword>
<dbReference type="InterPro" id="IPR045857">
    <property type="entry name" value="O16G_dom_2"/>
</dbReference>
<dbReference type="SUPFAM" id="SSF51445">
    <property type="entry name" value="(Trans)glycosidases"/>
    <property type="match status" value="1"/>
</dbReference>
<evidence type="ECO:0000259" key="6">
    <source>
        <dbReference type="SMART" id="SM00642"/>
    </source>
</evidence>
<evidence type="ECO:0000256" key="5">
    <source>
        <dbReference type="ARBA" id="ARBA00023295"/>
    </source>
</evidence>
<dbReference type="InterPro" id="IPR017853">
    <property type="entry name" value="GH"/>
</dbReference>
<dbReference type="GO" id="GO:0004556">
    <property type="term" value="F:alpha-amylase activity"/>
    <property type="evidence" value="ECO:0007669"/>
    <property type="project" value="TreeGrafter"/>
</dbReference>
<dbReference type="PANTHER" id="PTHR10357:SF184">
    <property type="entry name" value="OLIGO-1,6-GLUCOSIDASE 1"/>
    <property type="match status" value="1"/>
</dbReference>
<dbReference type="InterPro" id="IPR032091">
    <property type="entry name" value="Malt_amylase-like_C"/>
</dbReference>
<proteinExistence type="inferred from homology"/>
<evidence type="ECO:0000256" key="4">
    <source>
        <dbReference type="ARBA" id="ARBA00022801"/>
    </source>
</evidence>
<dbReference type="GO" id="GO:0005737">
    <property type="term" value="C:cytoplasm"/>
    <property type="evidence" value="ECO:0007669"/>
    <property type="project" value="UniProtKB-SubCell"/>
</dbReference>
<comment type="similarity">
    <text evidence="2">Belongs to the glycosyl hydrolase 13 family.</text>
</comment>
<dbReference type="Gene3D" id="2.60.40.1180">
    <property type="entry name" value="Golgi alpha-mannosidase II"/>
    <property type="match status" value="1"/>
</dbReference>
<evidence type="ECO:0000256" key="2">
    <source>
        <dbReference type="ARBA" id="ARBA00008061"/>
    </source>
</evidence>
<keyword evidence="4" id="KW-0378">Hydrolase</keyword>
<dbReference type="FunFam" id="3.90.400.10:FF:000002">
    <property type="entry name" value="Sucrose isomerase"/>
    <property type="match status" value="1"/>
</dbReference>
<dbReference type="SUPFAM" id="SSF51011">
    <property type="entry name" value="Glycosyl hydrolase domain"/>
    <property type="match status" value="1"/>
</dbReference>
<dbReference type="Pfam" id="PF00128">
    <property type="entry name" value="Alpha-amylase"/>
    <property type="match status" value="1"/>
</dbReference>
<dbReference type="FunFam" id="3.20.20.80:FF:000014">
    <property type="entry name" value="Alpha,alpha-phosphotrehalase"/>
    <property type="match status" value="1"/>
</dbReference>
<dbReference type="NCBIfam" id="NF008183">
    <property type="entry name" value="PRK10933.1"/>
    <property type="match status" value="1"/>
</dbReference>
<dbReference type="Pfam" id="PF16657">
    <property type="entry name" value="Malt_amylase_C"/>
    <property type="match status" value="1"/>
</dbReference>
<protein>
    <submittedName>
        <fullName evidence="7">Oligo-1,6-glucosidase</fullName>
    </submittedName>
</protein>
<dbReference type="InterPro" id="IPR013780">
    <property type="entry name" value="Glyco_hydro_b"/>
</dbReference>
<dbReference type="EMBL" id="SLUN01000023">
    <property type="protein sequence ID" value="TCL62722.1"/>
    <property type="molecule type" value="Genomic_DNA"/>
</dbReference>
<dbReference type="Proteomes" id="UP000295008">
    <property type="component" value="Unassembled WGS sequence"/>
</dbReference>
<evidence type="ECO:0000313" key="7">
    <source>
        <dbReference type="EMBL" id="TCL62722.1"/>
    </source>
</evidence>